<evidence type="ECO:0000313" key="1">
    <source>
        <dbReference type="EMBL" id="QVI19900.1"/>
    </source>
</evidence>
<dbReference type="Proteomes" id="UP000683310">
    <property type="component" value="Chromosome"/>
</dbReference>
<accession>A0ABX8CNY0</accession>
<reference evidence="1 2" key="1">
    <citation type="submission" date="2021-04" db="EMBL/GenBank/DDBJ databases">
        <title>Nocardia tengchongensis.</title>
        <authorList>
            <person name="Zhuang k."/>
            <person name="Ran Y."/>
            <person name="Li W."/>
        </authorList>
    </citation>
    <scope>NUCLEOTIDE SEQUENCE [LARGE SCALE GENOMIC DNA]</scope>
    <source>
        <strain evidence="1 2">CFH S0057</strain>
    </source>
</reference>
<evidence type="ECO:0000313" key="2">
    <source>
        <dbReference type="Proteomes" id="UP000683310"/>
    </source>
</evidence>
<name>A0ABX8CNY0_9NOCA</name>
<dbReference type="EMBL" id="CP074371">
    <property type="protein sequence ID" value="QVI19900.1"/>
    <property type="molecule type" value="Genomic_DNA"/>
</dbReference>
<proteinExistence type="predicted"/>
<sequence>MGEDPEAAQARVFLAELDFYADRLVRRRSQWGDDQPSQAIEAELAQVRQQIHKLHERFPDLPPGAITTLDC</sequence>
<gene>
    <name evidence="1" type="ORF">KHQ06_26865</name>
</gene>
<protein>
    <submittedName>
        <fullName evidence="1">Uncharacterized protein</fullName>
    </submittedName>
</protein>
<keyword evidence="2" id="KW-1185">Reference proteome</keyword>
<organism evidence="1 2">
    <name type="scientific">Nocardia tengchongensis</name>
    <dbReference type="NCBI Taxonomy" id="2055889"/>
    <lineage>
        <taxon>Bacteria</taxon>
        <taxon>Bacillati</taxon>
        <taxon>Actinomycetota</taxon>
        <taxon>Actinomycetes</taxon>
        <taxon>Mycobacteriales</taxon>
        <taxon>Nocardiaceae</taxon>
        <taxon>Nocardia</taxon>
    </lineage>
</organism>